<gene>
    <name evidence="10" type="ORF">TELCIR_18656</name>
</gene>
<dbReference type="AlphaFoldDB" id="A0A2G9TPJ4"/>
<keyword evidence="11" id="KW-1185">Reference proteome</keyword>
<name>A0A2G9TPJ4_TELCI</name>
<keyword evidence="5" id="KW-0812">Transmembrane</keyword>
<keyword evidence="6" id="KW-0735">Signal-anchor</keyword>
<reference evidence="10 11" key="1">
    <citation type="submission" date="2015-09" db="EMBL/GenBank/DDBJ databases">
        <title>Draft genome of the parasitic nematode Teladorsagia circumcincta isolate WARC Sus (inbred).</title>
        <authorList>
            <person name="Mitreva M."/>
        </authorList>
    </citation>
    <scope>NUCLEOTIDE SEQUENCE [LARGE SCALE GENOMIC DNA]</scope>
    <source>
        <strain evidence="10 11">S</strain>
    </source>
</reference>
<dbReference type="GO" id="GO:0016758">
    <property type="term" value="F:hexosyltransferase activity"/>
    <property type="evidence" value="ECO:0007669"/>
    <property type="project" value="InterPro"/>
</dbReference>
<organism evidence="10 11">
    <name type="scientific">Teladorsagia circumcincta</name>
    <name type="common">Brown stomach worm</name>
    <name type="synonym">Ostertagia circumcincta</name>
    <dbReference type="NCBI Taxonomy" id="45464"/>
    <lineage>
        <taxon>Eukaryota</taxon>
        <taxon>Metazoa</taxon>
        <taxon>Ecdysozoa</taxon>
        <taxon>Nematoda</taxon>
        <taxon>Chromadorea</taxon>
        <taxon>Rhabditida</taxon>
        <taxon>Rhabditina</taxon>
        <taxon>Rhabditomorpha</taxon>
        <taxon>Strongyloidea</taxon>
        <taxon>Trichostrongylidae</taxon>
        <taxon>Teladorsagia</taxon>
    </lineage>
</organism>
<accession>A0A2G9TPJ4</accession>
<keyword evidence="4" id="KW-0808">Transferase</keyword>
<evidence type="ECO:0000256" key="6">
    <source>
        <dbReference type="ARBA" id="ARBA00022968"/>
    </source>
</evidence>
<keyword evidence="3" id="KW-0328">Glycosyltransferase</keyword>
<dbReference type="EMBL" id="KZ356710">
    <property type="protein sequence ID" value="PIO59867.1"/>
    <property type="molecule type" value="Genomic_DNA"/>
</dbReference>
<keyword evidence="9" id="KW-0472">Membrane</keyword>
<keyword evidence="7" id="KW-1133">Transmembrane helix</keyword>
<evidence type="ECO:0000256" key="1">
    <source>
        <dbReference type="ARBA" id="ARBA00004323"/>
    </source>
</evidence>
<evidence type="ECO:0000313" key="10">
    <source>
        <dbReference type="EMBL" id="PIO59867.1"/>
    </source>
</evidence>
<evidence type="ECO:0000256" key="9">
    <source>
        <dbReference type="ARBA" id="ARBA00023136"/>
    </source>
</evidence>
<dbReference type="GO" id="GO:0000139">
    <property type="term" value="C:Golgi membrane"/>
    <property type="evidence" value="ECO:0007669"/>
    <property type="project" value="UniProtKB-SubCell"/>
</dbReference>
<evidence type="ECO:0000256" key="8">
    <source>
        <dbReference type="ARBA" id="ARBA00023034"/>
    </source>
</evidence>
<sequence>MIGNESTSAKWATMDGRVTVFFIVGAPKSEIEMARLIAEEETFHDVIVTDIKDSYETLILKV</sequence>
<dbReference type="Pfam" id="PF01762">
    <property type="entry name" value="Galactosyl_T"/>
    <property type="match status" value="1"/>
</dbReference>
<evidence type="ECO:0000256" key="4">
    <source>
        <dbReference type="ARBA" id="ARBA00022679"/>
    </source>
</evidence>
<evidence type="ECO:0000256" key="5">
    <source>
        <dbReference type="ARBA" id="ARBA00022692"/>
    </source>
</evidence>
<protein>
    <submittedName>
        <fullName evidence="10">Uncharacterized protein</fullName>
    </submittedName>
</protein>
<evidence type="ECO:0000313" key="11">
    <source>
        <dbReference type="Proteomes" id="UP000230423"/>
    </source>
</evidence>
<keyword evidence="8" id="KW-0333">Golgi apparatus</keyword>
<evidence type="ECO:0000256" key="3">
    <source>
        <dbReference type="ARBA" id="ARBA00022676"/>
    </source>
</evidence>
<evidence type="ECO:0000256" key="2">
    <source>
        <dbReference type="ARBA" id="ARBA00008661"/>
    </source>
</evidence>
<dbReference type="OrthoDB" id="6355886at2759"/>
<dbReference type="InterPro" id="IPR002659">
    <property type="entry name" value="Glyco_trans_31"/>
</dbReference>
<dbReference type="Proteomes" id="UP000230423">
    <property type="component" value="Unassembled WGS sequence"/>
</dbReference>
<comment type="similarity">
    <text evidence="2">Belongs to the glycosyltransferase 31 family.</text>
</comment>
<comment type="subcellular location">
    <subcellularLocation>
        <location evidence="1">Golgi apparatus membrane</location>
        <topology evidence="1">Single-pass type II membrane protein</topology>
    </subcellularLocation>
</comment>
<evidence type="ECO:0000256" key="7">
    <source>
        <dbReference type="ARBA" id="ARBA00022989"/>
    </source>
</evidence>
<proteinExistence type="inferred from homology"/>